<evidence type="ECO:0000313" key="2">
    <source>
        <dbReference type="EMBL" id="KZX14170.1"/>
    </source>
</evidence>
<dbReference type="PIRSF" id="PIRSF004681">
    <property type="entry name" value="UCP004681"/>
    <property type="match status" value="1"/>
</dbReference>
<dbReference type="Proteomes" id="UP000077428">
    <property type="component" value="Unassembled WGS sequence"/>
</dbReference>
<dbReference type="AlphaFoldDB" id="A0A166C636"/>
<proteinExistence type="inferred from homology"/>
<protein>
    <recommendedName>
        <fullName evidence="4">Secondary thiamine-phosphate synthase enzyme</fullName>
    </recommendedName>
</protein>
<dbReference type="SUPFAM" id="SSF111038">
    <property type="entry name" value="YjbQ-like"/>
    <property type="match status" value="1"/>
</dbReference>
<dbReference type="STRING" id="66851.MBORA_00750"/>
<evidence type="ECO:0000256" key="1">
    <source>
        <dbReference type="ARBA" id="ARBA00005534"/>
    </source>
</evidence>
<dbReference type="NCBIfam" id="TIGR00149">
    <property type="entry name" value="TIGR00149_YjbQ"/>
    <property type="match status" value="1"/>
</dbReference>
<organism evidence="2 3">
    <name type="scientific">Methanobrevibacter oralis</name>
    <dbReference type="NCBI Taxonomy" id="66851"/>
    <lineage>
        <taxon>Archaea</taxon>
        <taxon>Methanobacteriati</taxon>
        <taxon>Methanobacteriota</taxon>
        <taxon>Methanomada group</taxon>
        <taxon>Methanobacteria</taxon>
        <taxon>Methanobacteriales</taxon>
        <taxon>Methanobacteriaceae</taxon>
        <taxon>Methanobrevibacter</taxon>
    </lineage>
</organism>
<sequence length="139" mass="15830">MLLAMIVKNDSLKINSNKNFEIIDITSQITEKILIKDGIVNIFSKHSTSAILVNENEEGLLRDLELILNDMISDNYSYEHDMIDNNAKSHLKSFILSSSETIPIKNSKLDLGIWQSVFFVELDGPRNNRIVDLTFMGEK</sequence>
<evidence type="ECO:0000313" key="3">
    <source>
        <dbReference type="Proteomes" id="UP000077428"/>
    </source>
</evidence>
<gene>
    <name evidence="2" type="ORF">MBORA_00750</name>
</gene>
<dbReference type="InterPro" id="IPR001602">
    <property type="entry name" value="UPF0047_YjbQ-like"/>
</dbReference>
<accession>A0A166C636</accession>
<comment type="similarity">
    <text evidence="1">Belongs to the UPF0047 family.</text>
</comment>
<evidence type="ECO:0008006" key="4">
    <source>
        <dbReference type="Google" id="ProtNLM"/>
    </source>
</evidence>
<dbReference type="Gene3D" id="2.60.120.460">
    <property type="entry name" value="YjbQ-like"/>
    <property type="match status" value="1"/>
</dbReference>
<dbReference type="PATRIC" id="fig|66851.6.peg.99"/>
<keyword evidence="3" id="KW-1185">Reference proteome</keyword>
<comment type="caution">
    <text evidence="2">The sequence shown here is derived from an EMBL/GenBank/DDBJ whole genome shotgun (WGS) entry which is preliminary data.</text>
</comment>
<name>A0A166C636_METOA</name>
<dbReference type="PANTHER" id="PTHR30615:SF8">
    <property type="entry name" value="UPF0047 PROTEIN C4A8.02C"/>
    <property type="match status" value="1"/>
</dbReference>
<dbReference type="InterPro" id="IPR035917">
    <property type="entry name" value="YjbQ-like_sf"/>
</dbReference>
<dbReference type="PANTHER" id="PTHR30615">
    <property type="entry name" value="UNCHARACTERIZED PROTEIN YJBQ-RELATED"/>
    <property type="match status" value="1"/>
</dbReference>
<reference evidence="3" key="1">
    <citation type="journal article" date="2016" name="Genome Announc.">
        <title>Draft Genome Sequences of Methanobrevibacter curvatus DSM11111, Methanobrevibacter cuticularis DSM11139, Methanobrevibacter filiformis DSM11501, and Methanobrevibacter oralis DSM7256.</title>
        <authorList>
            <person name="Poehlein A."/>
            <person name="Seedorf H."/>
        </authorList>
    </citation>
    <scope>NUCLEOTIDE SEQUENCE [LARGE SCALE GENOMIC DNA]</scope>
    <source>
        <strain evidence="3">DSM 7256 / JCM 30027 / ZR</strain>
    </source>
</reference>
<dbReference type="EMBL" id="LWMU01000022">
    <property type="protein sequence ID" value="KZX14170.1"/>
    <property type="molecule type" value="Genomic_DNA"/>
</dbReference>
<dbReference type="Pfam" id="PF01894">
    <property type="entry name" value="YjbQ"/>
    <property type="match status" value="1"/>
</dbReference>